<dbReference type="Gene3D" id="1.10.10.10">
    <property type="entry name" value="Winged helix-like DNA-binding domain superfamily/Winged helix DNA-binding domain"/>
    <property type="match status" value="1"/>
</dbReference>
<evidence type="ECO:0000256" key="5">
    <source>
        <dbReference type="SAM" id="MobiDB-lite"/>
    </source>
</evidence>
<feature type="domain" description="RNA polymerase sigma factor 70 region 4 type 2" evidence="7">
    <location>
        <begin position="115"/>
        <end position="165"/>
    </location>
</feature>
<dbReference type="Proteomes" id="UP000198253">
    <property type="component" value="Chromosome I"/>
</dbReference>
<dbReference type="InterPro" id="IPR014284">
    <property type="entry name" value="RNA_pol_sigma-70_dom"/>
</dbReference>
<dbReference type="Gene3D" id="1.25.40.10">
    <property type="entry name" value="Tetratricopeptide repeat domain"/>
    <property type="match status" value="1"/>
</dbReference>
<feature type="domain" description="DUF6596" evidence="8">
    <location>
        <begin position="183"/>
        <end position="283"/>
    </location>
</feature>
<organism evidence="9 10">
    <name type="scientific">Micromonospora echinospora</name>
    <name type="common">Micromonospora purpurea</name>
    <dbReference type="NCBI Taxonomy" id="1877"/>
    <lineage>
        <taxon>Bacteria</taxon>
        <taxon>Bacillati</taxon>
        <taxon>Actinomycetota</taxon>
        <taxon>Actinomycetes</taxon>
        <taxon>Micromonosporales</taxon>
        <taxon>Micromonosporaceae</taxon>
        <taxon>Micromonospora</taxon>
    </lineage>
</organism>
<dbReference type="SUPFAM" id="SSF88946">
    <property type="entry name" value="Sigma2 domain of RNA polymerase sigma factors"/>
    <property type="match status" value="1"/>
</dbReference>
<protein>
    <submittedName>
        <fullName evidence="9">RNA polymerase, sigma subunit, ECF family</fullName>
    </submittedName>
</protein>
<dbReference type="InterPro" id="IPR011990">
    <property type="entry name" value="TPR-like_helical_dom_sf"/>
</dbReference>
<comment type="similarity">
    <text evidence="1">Belongs to the sigma-70 factor family. ECF subfamily.</text>
</comment>
<gene>
    <name evidence="9" type="ORF">GA0070618_1440</name>
</gene>
<dbReference type="SUPFAM" id="SSF88659">
    <property type="entry name" value="Sigma3 and sigma4 domains of RNA polymerase sigma factors"/>
    <property type="match status" value="1"/>
</dbReference>
<dbReference type="InParanoid" id="A0A1C4VPE4"/>
<dbReference type="Pfam" id="PF20239">
    <property type="entry name" value="DUF6596"/>
    <property type="match status" value="1"/>
</dbReference>
<dbReference type="InterPro" id="IPR013249">
    <property type="entry name" value="RNA_pol_sigma70_r4_t2"/>
</dbReference>
<accession>A0A1C4VPE4</accession>
<dbReference type="PANTHER" id="PTHR47756:SF2">
    <property type="entry name" value="BLL6612 PROTEIN"/>
    <property type="match status" value="1"/>
</dbReference>
<feature type="region of interest" description="Disordered" evidence="5">
    <location>
        <begin position="76"/>
        <end position="101"/>
    </location>
</feature>
<sequence>MTSAHAPEDLLRELAPQVLGVLARRFGDFATAEDAVQEALLAAATQWPADGVPENPRGWLIQVAYRRMVEQVRSEQARRRREDLSARHEPADRRYAPPADETLTADRDDTLVLLFLCCHPALSPASAIALTLRAVGGLSTAEIAHAFLVPEATMAQRISRAKQRIRSSGLSFRMPEAAERGPRLDAVRHVLYLVFTEGHTSSGGPDLLRVDLSDEAIRLTRILHDLLPDDSEVTGLLALMLLTDARSAARTGPHGELISLTDQDRSRWDRAAIAEGVALVTHALPRGPVGPYQLQAAIAALHDEAPTAAETDWPQILALYEVLERHADNPVVSLNRAVAYAMVHGPVAGLAALAELAADPRLTGHHRLYAARAHLHEMAGDREAAVEHYRAAAERTSSQPEQRYLLMRAARLAGPRQTAG</sequence>
<dbReference type="GO" id="GO:0003677">
    <property type="term" value="F:DNA binding"/>
    <property type="evidence" value="ECO:0007669"/>
    <property type="project" value="InterPro"/>
</dbReference>
<reference evidence="10" key="1">
    <citation type="submission" date="2016-06" db="EMBL/GenBank/DDBJ databases">
        <authorList>
            <person name="Varghese N."/>
            <person name="Submissions Spin"/>
        </authorList>
    </citation>
    <scope>NUCLEOTIDE SEQUENCE [LARGE SCALE GENOMIC DNA]</scope>
    <source>
        <strain evidence="10">DSM 43816</strain>
    </source>
</reference>
<dbReference type="EMBL" id="LT607413">
    <property type="protein sequence ID" value="SCE85884.1"/>
    <property type="molecule type" value="Genomic_DNA"/>
</dbReference>
<dbReference type="PANTHER" id="PTHR47756">
    <property type="entry name" value="BLL6612 PROTEIN-RELATED"/>
    <property type="match status" value="1"/>
</dbReference>
<keyword evidence="10" id="KW-1185">Reference proteome</keyword>
<evidence type="ECO:0000259" key="7">
    <source>
        <dbReference type="Pfam" id="PF08281"/>
    </source>
</evidence>
<evidence type="ECO:0000256" key="1">
    <source>
        <dbReference type="ARBA" id="ARBA00010641"/>
    </source>
</evidence>
<keyword evidence="2" id="KW-0805">Transcription regulation</keyword>
<dbReference type="OrthoDB" id="9780299at2"/>
<keyword evidence="3" id="KW-0731">Sigma factor</keyword>
<dbReference type="Gene3D" id="1.10.1740.10">
    <property type="match status" value="1"/>
</dbReference>
<dbReference type="AlphaFoldDB" id="A0A1C4VPE4"/>
<dbReference type="InterPro" id="IPR046531">
    <property type="entry name" value="DUF6596"/>
</dbReference>
<dbReference type="GO" id="GO:0016987">
    <property type="term" value="F:sigma factor activity"/>
    <property type="evidence" value="ECO:0007669"/>
    <property type="project" value="UniProtKB-KW"/>
</dbReference>
<evidence type="ECO:0000256" key="2">
    <source>
        <dbReference type="ARBA" id="ARBA00023015"/>
    </source>
</evidence>
<evidence type="ECO:0000313" key="9">
    <source>
        <dbReference type="EMBL" id="SCE85884.1"/>
    </source>
</evidence>
<dbReference type="InterPro" id="IPR013324">
    <property type="entry name" value="RNA_pol_sigma_r3/r4-like"/>
</dbReference>
<evidence type="ECO:0000259" key="6">
    <source>
        <dbReference type="Pfam" id="PF04542"/>
    </source>
</evidence>
<dbReference type="GO" id="GO:0006352">
    <property type="term" value="P:DNA-templated transcription initiation"/>
    <property type="evidence" value="ECO:0007669"/>
    <property type="project" value="InterPro"/>
</dbReference>
<evidence type="ECO:0000313" key="10">
    <source>
        <dbReference type="Proteomes" id="UP000198253"/>
    </source>
</evidence>
<dbReference type="NCBIfam" id="TIGR02937">
    <property type="entry name" value="sigma70-ECF"/>
    <property type="match status" value="1"/>
</dbReference>
<evidence type="ECO:0000259" key="8">
    <source>
        <dbReference type="Pfam" id="PF20239"/>
    </source>
</evidence>
<name>A0A1C4VPE4_MICEC</name>
<dbReference type="InterPro" id="IPR007627">
    <property type="entry name" value="RNA_pol_sigma70_r2"/>
</dbReference>
<proteinExistence type="inferred from homology"/>
<feature type="compositionally biased region" description="Basic and acidic residues" evidence="5">
    <location>
        <begin position="76"/>
        <end position="95"/>
    </location>
</feature>
<dbReference type="InterPro" id="IPR013325">
    <property type="entry name" value="RNA_pol_sigma_r2"/>
</dbReference>
<dbReference type="SUPFAM" id="SSF48452">
    <property type="entry name" value="TPR-like"/>
    <property type="match status" value="1"/>
</dbReference>
<feature type="domain" description="RNA polymerase sigma-70 region 2" evidence="6">
    <location>
        <begin position="10"/>
        <end position="76"/>
    </location>
</feature>
<dbReference type="InterPro" id="IPR036388">
    <property type="entry name" value="WH-like_DNA-bd_sf"/>
</dbReference>
<keyword evidence="4" id="KW-0804">Transcription</keyword>
<dbReference type="Pfam" id="PF04542">
    <property type="entry name" value="Sigma70_r2"/>
    <property type="match status" value="1"/>
</dbReference>
<dbReference type="Pfam" id="PF08281">
    <property type="entry name" value="Sigma70_r4_2"/>
    <property type="match status" value="1"/>
</dbReference>
<evidence type="ECO:0000256" key="4">
    <source>
        <dbReference type="ARBA" id="ARBA00023163"/>
    </source>
</evidence>
<evidence type="ECO:0000256" key="3">
    <source>
        <dbReference type="ARBA" id="ARBA00023082"/>
    </source>
</evidence>
<dbReference type="RefSeq" id="WP_088980939.1">
    <property type="nucleotide sequence ID" value="NZ_LT607413.1"/>
</dbReference>